<evidence type="ECO:0000313" key="2">
    <source>
        <dbReference type="EMBL" id="GBL11508.1"/>
    </source>
</evidence>
<feature type="region of interest" description="Disordered" evidence="1">
    <location>
        <begin position="1"/>
        <end position="41"/>
    </location>
</feature>
<evidence type="ECO:0000313" key="3">
    <source>
        <dbReference type="Proteomes" id="UP000248272"/>
    </source>
</evidence>
<protein>
    <submittedName>
        <fullName evidence="2">Uncharacterized protein</fullName>
    </submittedName>
</protein>
<proteinExistence type="predicted"/>
<evidence type="ECO:0000256" key="1">
    <source>
        <dbReference type="SAM" id="MobiDB-lite"/>
    </source>
</evidence>
<dbReference type="AlphaFoldDB" id="A0A2Z6V061"/>
<dbReference type="RefSeq" id="WP_002775598.1">
    <property type="nucleotide sequence ID" value="NZ_BDSG01000079.1"/>
</dbReference>
<comment type="caution">
    <text evidence="2">The sequence shown here is derived from an EMBL/GenBank/DDBJ whole genome shotgun (WGS) entry which is preliminary data.</text>
</comment>
<accession>A0A2Z6V061</accession>
<feature type="compositionally biased region" description="Polar residues" evidence="1">
    <location>
        <begin position="1"/>
        <end position="16"/>
    </location>
</feature>
<sequence>MNFSLRQTQEARNTLSELRAEAEQAQKTRLAQGRTKASKQEGLYKQVTKALKLLSTNPRHPGLKTHEFNSLDNPYDSTQKVFEAYAQQNTPGAYRIFWCYGPHSGEITILAITPHP</sequence>
<gene>
    <name evidence="2" type="ORF">MSj_03013</name>
</gene>
<organism evidence="2 3">
    <name type="scientific">Microcystis aeruginosa Sj</name>
    <dbReference type="NCBI Taxonomy" id="1979544"/>
    <lineage>
        <taxon>Bacteria</taxon>
        <taxon>Bacillati</taxon>
        <taxon>Cyanobacteriota</taxon>
        <taxon>Cyanophyceae</taxon>
        <taxon>Oscillatoriophycideae</taxon>
        <taxon>Chroococcales</taxon>
        <taxon>Microcystaceae</taxon>
        <taxon>Microcystis</taxon>
    </lineage>
</organism>
<reference evidence="2 3" key="1">
    <citation type="journal article" date="2018" name="Front. Microbiol.">
        <title>Adaptation of the Freshwater Bloom-Forming Cyanobacterium Microcystis aeruginosa to Brackish Water Is Driven by Recent Horizontal Transfer of Sucrose Genes.</title>
        <authorList>
            <person name="Tanabe Y."/>
            <person name="Hodoki Y."/>
            <person name="Sano T."/>
            <person name="Tada K."/>
            <person name="Watanabe M.M."/>
        </authorList>
    </citation>
    <scope>NUCLEOTIDE SEQUENCE [LARGE SCALE GENOMIC DNA]</scope>
    <source>
        <strain evidence="2 3">Sj</strain>
    </source>
</reference>
<dbReference type="Proteomes" id="UP000248272">
    <property type="component" value="Unassembled WGS sequence"/>
</dbReference>
<name>A0A2Z6V061_MICAE</name>
<dbReference type="EMBL" id="BDSG01000079">
    <property type="protein sequence ID" value="GBL11508.1"/>
    <property type="molecule type" value="Genomic_DNA"/>
</dbReference>